<reference evidence="1 2" key="1">
    <citation type="submission" date="2023-10" db="EMBL/GenBank/DDBJ databases">
        <title>Description of Microbulbifer bruguierae sp. nov., isolated from the sediments of mangrove plant Bruguiera sexangula and comparative genomic analyses of the genus Microbulbifer.</title>
        <authorList>
            <person name="Long M."/>
        </authorList>
    </citation>
    <scope>NUCLEOTIDE SEQUENCE [LARGE SCALE GENOMIC DNA]</scope>
    <source>
        <strain evidence="1 2">SPO729</strain>
    </source>
</reference>
<dbReference type="KEGG" id="mpaf:R5R33_13245"/>
<keyword evidence="2" id="KW-1185">Reference proteome</keyword>
<gene>
    <name evidence="1" type="ORF">R5R33_13245</name>
</gene>
<protein>
    <submittedName>
        <fullName evidence="1">Uncharacterized protein</fullName>
    </submittedName>
</protein>
<dbReference type="EMBL" id="CP137555">
    <property type="protein sequence ID" value="WOX04700.1"/>
    <property type="molecule type" value="Genomic_DNA"/>
</dbReference>
<name>A0AAU0MVP3_9GAMM</name>
<sequence>MNPEPAAIAQLQQVLVEANYGASVTVAKDVFSDSSRLALEQGRQVDGPTRPLTGRDLGKPRIFRLVKNSGGCWLVRAEDGQRWHLDKLACVPE</sequence>
<evidence type="ECO:0000313" key="1">
    <source>
        <dbReference type="EMBL" id="WOX04700.1"/>
    </source>
</evidence>
<evidence type="ECO:0000313" key="2">
    <source>
        <dbReference type="Proteomes" id="UP001302477"/>
    </source>
</evidence>
<dbReference type="RefSeq" id="WP_318953176.1">
    <property type="nucleotide sequence ID" value="NZ_CP137555.1"/>
</dbReference>
<accession>A0AAU0MVP3</accession>
<proteinExistence type="predicted"/>
<dbReference type="Proteomes" id="UP001302477">
    <property type="component" value="Chromosome"/>
</dbReference>
<dbReference type="AlphaFoldDB" id="A0AAU0MVP3"/>
<organism evidence="1 2">
    <name type="scientific">Microbulbifer pacificus</name>
    <dbReference type="NCBI Taxonomy" id="407164"/>
    <lineage>
        <taxon>Bacteria</taxon>
        <taxon>Pseudomonadati</taxon>
        <taxon>Pseudomonadota</taxon>
        <taxon>Gammaproteobacteria</taxon>
        <taxon>Cellvibrionales</taxon>
        <taxon>Microbulbiferaceae</taxon>
        <taxon>Microbulbifer</taxon>
    </lineage>
</organism>